<name>A0A166RC48_9AGAM</name>
<reference evidence="2 3" key="1">
    <citation type="journal article" date="2016" name="Mol. Biol. Evol.">
        <title>Comparative Genomics of Early-Diverging Mushroom-Forming Fungi Provides Insights into the Origins of Lignocellulose Decay Capabilities.</title>
        <authorList>
            <person name="Nagy L.G."/>
            <person name="Riley R."/>
            <person name="Tritt A."/>
            <person name="Adam C."/>
            <person name="Daum C."/>
            <person name="Floudas D."/>
            <person name="Sun H."/>
            <person name="Yadav J.S."/>
            <person name="Pangilinan J."/>
            <person name="Larsson K.H."/>
            <person name="Matsuura K."/>
            <person name="Barry K."/>
            <person name="Labutti K."/>
            <person name="Kuo R."/>
            <person name="Ohm R.A."/>
            <person name="Bhattacharya S.S."/>
            <person name="Shirouzu T."/>
            <person name="Yoshinaga Y."/>
            <person name="Martin F.M."/>
            <person name="Grigoriev I.V."/>
            <person name="Hibbett D.S."/>
        </authorList>
    </citation>
    <scope>NUCLEOTIDE SEQUENCE [LARGE SCALE GENOMIC DNA]</scope>
    <source>
        <strain evidence="2 3">CBS 109695</strain>
    </source>
</reference>
<dbReference type="OrthoDB" id="3197986at2759"/>
<proteinExistence type="predicted"/>
<feature type="region of interest" description="Disordered" evidence="1">
    <location>
        <begin position="388"/>
        <end position="424"/>
    </location>
</feature>
<dbReference type="Proteomes" id="UP000076532">
    <property type="component" value="Unassembled WGS sequence"/>
</dbReference>
<feature type="compositionally biased region" description="Acidic residues" evidence="1">
    <location>
        <begin position="396"/>
        <end position="424"/>
    </location>
</feature>
<feature type="compositionally biased region" description="Low complexity" evidence="1">
    <location>
        <begin position="315"/>
        <end position="326"/>
    </location>
</feature>
<evidence type="ECO:0000256" key="1">
    <source>
        <dbReference type="SAM" id="MobiDB-lite"/>
    </source>
</evidence>
<accession>A0A166RC48</accession>
<feature type="compositionally biased region" description="Basic residues" evidence="1">
    <location>
        <begin position="1"/>
        <end position="12"/>
    </location>
</feature>
<evidence type="ECO:0000313" key="2">
    <source>
        <dbReference type="EMBL" id="KZP28128.1"/>
    </source>
</evidence>
<dbReference type="EMBL" id="KV417505">
    <property type="protein sequence ID" value="KZP28128.1"/>
    <property type="molecule type" value="Genomic_DNA"/>
</dbReference>
<feature type="region of interest" description="Disordered" evidence="1">
    <location>
        <begin position="308"/>
        <end position="337"/>
    </location>
</feature>
<feature type="region of interest" description="Disordered" evidence="1">
    <location>
        <begin position="1"/>
        <end position="24"/>
    </location>
</feature>
<protein>
    <submittedName>
        <fullName evidence="2">Uncharacterized protein</fullName>
    </submittedName>
</protein>
<dbReference type="AlphaFoldDB" id="A0A166RC48"/>
<feature type="compositionally biased region" description="Polar residues" evidence="1">
    <location>
        <begin position="327"/>
        <end position="337"/>
    </location>
</feature>
<sequence length="424" mass="47525">MRKLLNFRRRAKTPSESLGDLKQSTNIPPAKPTWELAIKEWLEYSQTNTTKEEYQSINNFARLFRKWLRGNRGTIYLYKLWYTALYLTKNVEPEAIIPKIYEFSRAMDVGYPDQPIPRKIDQIGTNTSRFIDFLSKKGYLEGDIYELLRQCELMDDNLRRQRRVEWIMTQHDVFFKQPVGGKSRHTALEGDALKGTFRIADLGENFVLVQTYDNGELALSPTDPLKMQIPCPAIGMLQLGDTISCDICKATGADYWVPVSSARVDPTGLAVFGGPPTISEANESPAVQALDAEIDKFLSLSNVPAKPIKSKVKGKPPAATVPAATASSRPQASLASLSESKRELKIASILADDGYQRRRHALLQAGALPDLGFPDAMYTEEWFLGRENHWERTPDEGEEHEDEDDDEDGDDDDDDSGGEGGEGD</sequence>
<organism evidence="2 3">
    <name type="scientific">Athelia psychrophila</name>
    <dbReference type="NCBI Taxonomy" id="1759441"/>
    <lineage>
        <taxon>Eukaryota</taxon>
        <taxon>Fungi</taxon>
        <taxon>Dikarya</taxon>
        <taxon>Basidiomycota</taxon>
        <taxon>Agaricomycotina</taxon>
        <taxon>Agaricomycetes</taxon>
        <taxon>Agaricomycetidae</taxon>
        <taxon>Atheliales</taxon>
        <taxon>Atheliaceae</taxon>
        <taxon>Athelia</taxon>
    </lineage>
</organism>
<evidence type="ECO:0000313" key="3">
    <source>
        <dbReference type="Proteomes" id="UP000076532"/>
    </source>
</evidence>
<gene>
    <name evidence="2" type="ORF">FIBSPDRAFT_927789</name>
</gene>
<keyword evidence="3" id="KW-1185">Reference proteome</keyword>